<accession>A0A6A5X2Z2</accession>
<dbReference type="PROSITE" id="PS01095">
    <property type="entry name" value="GH18_1"/>
    <property type="match status" value="1"/>
</dbReference>
<dbReference type="AlphaFoldDB" id="A0A6A5X2Z2"/>
<gene>
    <name evidence="4" type="ORF">P154DRAFT_421430</name>
</gene>
<reference evidence="4" key="1">
    <citation type="journal article" date="2020" name="Stud. Mycol.">
        <title>101 Dothideomycetes genomes: a test case for predicting lifestyles and emergence of pathogens.</title>
        <authorList>
            <person name="Haridas S."/>
            <person name="Albert R."/>
            <person name="Binder M."/>
            <person name="Bloem J."/>
            <person name="Labutti K."/>
            <person name="Salamov A."/>
            <person name="Andreopoulos B."/>
            <person name="Baker S."/>
            <person name="Barry K."/>
            <person name="Bills G."/>
            <person name="Bluhm B."/>
            <person name="Cannon C."/>
            <person name="Castanera R."/>
            <person name="Culley D."/>
            <person name="Daum C."/>
            <person name="Ezra D."/>
            <person name="Gonzalez J."/>
            <person name="Henrissat B."/>
            <person name="Kuo A."/>
            <person name="Liang C."/>
            <person name="Lipzen A."/>
            <person name="Lutzoni F."/>
            <person name="Magnuson J."/>
            <person name="Mondo S."/>
            <person name="Nolan M."/>
            <person name="Ohm R."/>
            <person name="Pangilinan J."/>
            <person name="Park H.-J."/>
            <person name="Ramirez L."/>
            <person name="Alfaro M."/>
            <person name="Sun H."/>
            <person name="Tritt A."/>
            <person name="Yoshinaga Y."/>
            <person name="Zwiers L.-H."/>
            <person name="Turgeon B."/>
            <person name="Goodwin S."/>
            <person name="Spatafora J."/>
            <person name="Crous P."/>
            <person name="Grigoriev I."/>
        </authorList>
    </citation>
    <scope>NUCLEOTIDE SEQUENCE</scope>
    <source>
        <strain evidence="4">CBS 123094</strain>
    </source>
</reference>
<dbReference type="InterPro" id="IPR007219">
    <property type="entry name" value="XnlR_reg_dom"/>
</dbReference>
<dbReference type="Proteomes" id="UP000799779">
    <property type="component" value="Unassembled WGS sequence"/>
</dbReference>
<dbReference type="GO" id="GO:0008270">
    <property type="term" value="F:zinc ion binding"/>
    <property type="evidence" value="ECO:0007669"/>
    <property type="project" value="InterPro"/>
</dbReference>
<organism evidence="4 5">
    <name type="scientific">Amniculicola lignicola CBS 123094</name>
    <dbReference type="NCBI Taxonomy" id="1392246"/>
    <lineage>
        <taxon>Eukaryota</taxon>
        <taxon>Fungi</taxon>
        <taxon>Dikarya</taxon>
        <taxon>Ascomycota</taxon>
        <taxon>Pezizomycotina</taxon>
        <taxon>Dothideomycetes</taxon>
        <taxon>Pleosporomycetidae</taxon>
        <taxon>Pleosporales</taxon>
        <taxon>Amniculicolaceae</taxon>
        <taxon>Amniculicola</taxon>
    </lineage>
</organism>
<evidence type="ECO:0000313" key="4">
    <source>
        <dbReference type="EMBL" id="KAF2007036.1"/>
    </source>
</evidence>
<evidence type="ECO:0000313" key="5">
    <source>
        <dbReference type="Proteomes" id="UP000799779"/>
    </source>
</evidence>
<dbReference type="OrthoDB" id="4116913at2759"/>
<name>A0A6A5X2Z2_9PLEO</name>
<protein>
    <recommendedName>
        <fullName evidence="3">Xylanolytic transcriptional activator regulatory domain-containing protein</fullName>
    </recommendedName>
</protein>
<sequence length="635" mass="70518">MSSSGVEKRGSAATVRVSTAGNRIQRLETLLEERTADQPTVRAQPLPPADKSIPLSYFVTDLRDEVTSWPIQEGPQLGPPAFDEGFDGVDFDEENPLNFDFDFELEDVTIPQTTTEESGVFVQPPPEPEVLLEFQHDPDLLRNLTLEQTLTATTSETSGSLSSQPLLTRARCDGYLPSPELGTSLLREFLVDFNTAIPLYRPSVVVEQLRLCFTGGSDGTRLAWATVYTVLGIAHRLRAMSAAATPEDNLQADYYLSRVLCAVPDLLLAEASLPLIQCLLGLAFLIQTSRNSAPHSLFITTALRMAQCLAYNDDLAQAPDADIEQQHRVFWIAFFGENDASIVSNAPTTHRRDDIAAIYPREDPHALVGAVVAAEGSWKVNMFTLRVCLAMHQAEAIEEVFSIQARKNNPQDNLVRAERVARHLARWRTHELFSFSTEQLEQMLYRSDLIHVVNLEASYFATTHRLQSFLASGLDTRVNPFSVDFLTRFVTQKEYRCLSDAKKFLSLLSVVPQGDIGLCWMIKLPIVAALCTVLGHVLHHAQEKLSATEVHNYSRIVQTMTTLALKNNGEELQRARKLCLDLFERAVGAMTAEMQVGSLKEGDFDPSSECPVHQAAAFVQAIAMRKETGGFPRLV</sequence>
<dbReference type="PANTHER" id="PTHR46910">
    <property type="entry name" value="TRANSCRIPTION FACTOR PDR1"/>
    <property type="match status" value="1"/>
</dbReference>
<dbReference type="InterPro" id="IPR001579">
    <property type="entry name" value="Glyco_hydro_18_chit_AS"/>
</dbReference>
<dbReference type="CDD" id="cd12148">
    <property type="entry name" value="fungal_TF_MHR"/>
    <property type="match status" value="1"/>
</dbReference>
<evidence type="ECO:0000259" key="3">
    <source>
        <dbReference type="Pfam" id="PF04082"/>
    </source>
</evidence>
<dbReference type="GO" id="GO:0006351">
    <property type="term" value="P:DNA-templated transcription"/>
    <property type="evidence" value="ECO:0007669"/>
    <property type="project" value="InterPro"/>
</dbReference>
<dbReference type="GO" id="GO:0003700">
    <property type="term" value="F:DNA-binding transcription factor activity"/>
    <property type="evidence" value="ECO:0007669"/>
    <property type="project" value="InterPro"/>
</dbReference>
<dbReference type="GO" id="GO:0003677">
    <property type="term" value="F:DNA binding"/>
    <property type="evidence" value="ECO:0007669"/>
    <property type="project" value="InterPro"/>
</dbReference>
<dbReference type="EMBL" id="ML977558">
    <property type="protein sequence ID" value="KAF2007036.1"/>
    <property type="molecule type" value="Genomic_DNA"/>
</dbReference>
<dbReference type="InterPro" id="IPR050987">
    <property type="entry name" value="AtrR-like"/>
</dbReference>
<feature type="region of interest" description="Disordered" evidence="2">
    <location>
        <begin position="1"/>
        <end position="20"/>
    </location>
</feature>
<dbReference type="GO" id="GO:0005975">
    <property type="term" value="P:carbohydrate metabolic process"/>
    <property type="evidence" value="ECO:0007669"/>
    <property type="project" value="InterPro"/>
</dbReference>
<feature type="compositionally biased region" description="Basic and acidic residues" evidence="2">
    <location>
        <begin position="1"/>
        <end position="10"/>
    </location>
</feature>
<evidence type="ECO:0000256" key="2">
    <source>
        <dbReference type="SAM" id="MobiDB-lite"/>
    </source>
</evidence>
<evidence type="ECO:0000256" key="1">
    <source>
        <dbReference type="ARBA" id="ARBA00023242"/>
    </source>
</evidence>
<keyword evidence="5" id="KW-1185">Reference proteome</keyword>
<dbReference type="PANTHER" id="PTHR46910:SF39">
    <property type="entry name" value="ZN(II)2CYS6 TRANSCRIPTION FACTOR (EUROFUNG)"/>
    <property type="match status" value="1"/>
</dbReference>
<dbReference type="Pfam" id="PF04082">
    <property type="entry name" value="Fungal_trans"/>
    <property type="match status" value="1"/>
</dbReference>
<proteinExistence type="predicted"/>
<feature type="domain" description="Xylanolytic transcriptional activator regulatory" evidence="3">
    <location>
        <begin position="250"/>
        <end position="428"/>
    </location>
</feature>
<dbReference type="GO" id="GO:0004553">
    <property type="term" value="F:hydrolase activity, hydrolyzing O-glycosyl compounds"/>
    <property type="evidence" value="ECO:0007669"/>
    <property type="project" value="InterPro"/>
</dbReference>
<keyword evidence="1" id="KW-0539">Nucleus</keyword>